<evidence type="ECO:0000313" key="1">
    <source>
        <dbReference type="EMBL" id="KAG5576685.1"/>
    </source>
</evidence>
<proteinExistence type="predicted"/>
<keyword evidence="2" id="KW-1185">Reference proteome</keyword>
<dbReference type="EMBL" id="JACXVP010000011">
    <property type="protein sequence ID" value="KAG5576685.1"/>
    <property type="molecule type" value="Genomic_DNA"/>
</dbReference>
<evidence type="ECO:0000313" key="2">
    <source>
        <dbReference type="Proteomes" id="UP000824120"/>
    </source>
</evidence>
<gene>
    <name evidence="1" type="ORF">H5410_056819</name>
</gene>
<accession>A0A9J5WMV7</accession>
<protein>
    <submittedName>
        <fullName evidence="1">Uncharacterized protein</fullName>
    </submittedName>
</protein>
<organism evidence="1 2">
    <name type="scientific">Solanum commersonii</name>
    <name type="common">Commerson's wild potato</name>
    <name type="synonym">Commerson's nightshade</name>
    <dbReference type="NCBI Taxonomy" id="4109"/>
    <lineage>
        <taxon>Eukaryota</taxon>
        <taxon>Viridiplantae</taxon>
        <taxon>Streptophyta</taxon>
        <taxon>Embryophyta</taxon>
        <taxon>Tracheophyta</taxon>
        <taxon>Spermatophyta</taxon>
        <taxon>Magnoliopsida</taxon>
        <taxon>eudicotyledons</taxon>
        <taxon>Gunneridae</taxon>
        <taxon>Pentapetalae</taxon>
        <taxon>asterids</taxon>
        <taxon>lamiids</taxon>
        <taxon>Solanales</taxon>
        <taxon>Solanaceae</taxon>
        <taxon>Solanoideae</taxon>
        <taxon>Solaneae</taxon>
        <taxon>Solanum</taxon>
    </lineage>
</organism>
<comment type="caution">
    <text evidence="1">The sequence shown here is derived from an EMBL/GenBank/DDBJ whole genome shotgun (WGS) entry which is preliminary data.</text>
</comment>
<dbReference type="Proteomes" id="UP000824120">
    <property type="component" value="Chromosome 11"/>
</dbReference>
<dbReference type="AlphaFoldDB" id="A0A9J5WMV7"/>
<reference evidence="1 2" key="1">
    <citation type="submission" date="2020-09" db="EMBL/GenBank/DDBJ databases">
        <title>De no assembly of potato wild relative species, Solanum commersonii.</title>
        <authorList>
            <person name="Cho K."/>
        </authorList>
    </citation>
    <scope>NUCLEOTIDE SEQUENCE [LARGE SCALE GENOMIC DNA]</scope>
    <source>
        <strain evidence="1">LZ3.2</strain>
        <tissue evidence="1">Leaf</tissue>
    </source>
</reference>
<name>A0A9J5WMV7_SOLCO</name>
<sequence length="203" mass="23665">MATFRDQWFNDLKELKCNKEIFRWFGCTRKLDDQNKSLNMLLNKWQTTKNKVVESTISPLEGITLPVEGKVITTSPFTMDIKDTKGDPTNKDKNKILQQNNYRNQLLYVVSNQILRDDNKSDIKDKLSSSYKDKNKNLETYPIIKLPELPKAKFSNIEQKLEISNELIGIINESFKSKTINNLYKDIDNEINKLSSNYSTKMN</sequence>